<reference evidence="2" key="1">
    <citation type="submission" date="2020-04" db="EMBL/GenBank/DDBJ databases">
        <authorList>
            <person name="Alioto T."/>
            <person name="Alioto T."/>
            <person name="Gomez Garrido J."/>
        </authorList>
    </citation>
    <scope>NUCLEOTIDE SEQUENCE</scope>
    <source>
        <strain evidence="2">A484AB</strain>
    </source>
</reference>
<keyword evidence="3" id="KW-1185">Reference proteome</keyword>
<evidence type="ECO:0000256" key="1">
    <source>
        <dbReference type="SAM" id="MobiDB-lite"/>
    </source>
</evidence>
<name>A0A6S7KA00_PARCT</name>
<evidence type="ECO:0000313" key="3">
    <source>
        <dbReference type="Proteomes" id="UP001152795"/>
    </source>
</evidence>
<dbReference type="EMBL" id="CACRXK020028506">
    <property type="protein sequence ID" value="CAB4041557.1"/>
    <property type="molecule type" value="Genomic_DNA"/>
</dbReference>
<feature type="compositionally biased region" description="Polar residues" evidence="1">
    <location>
        <begin position="22"/>
        <end position="33"/>
    </location>
</feature>
<sequence length="164" mass="18696">MAKVNQVWKELNAKMTAKRTRNPSGRNKNQKGTASELIVQRLTAEPDNKQTFRPVQPREFVEFEYDELTLDNLKQACATHFGLPVKTCDILVSNKGPSCKNINQIPHRKDKKEWVPEKPVTVFIDQEKFASGAFRDAYKGMPEGGASQKKWVIKNIMRKPGPQL</sequence>
<accession>A0A6S7KA00</accession>
<protein>
    <submittedName>
        <fullName evidence="2">Uncharacterized protein</fullName>
    </submittedName>
</protein>
<comment type="caution">
    <text evidence="2">The sequence shown here is derived from an EMBL/GenBank/DDBJ whole genome shotgun (WGS) entry which is preliminary data.</text>
</comment>
<evidence type="ECO:0000313" key="2">
    <source>
        <dbReference type="EMBL" id="CAB4041557.1"/>
    </source>
</evidence>
<feature type="region of interest" description="Disordered" evidence="1">
    <location>
        <begin position="11"/>
        <end position="35"/>
    </location>
</feature>
<dbReference type="AlphaFoldDB" id="A0A6S7KA00"/>
<dbReference type="Proteomes" id="UP001152795">
    <property type="component" value="Unassembled WGS sequence"/>
</dbReference>
<organism evidence="2 3">
    <name type="scientific">Paramuricea clavata</name>
    <name type="common">Red gorgonian</name>
    <name type="synonym">Violescent sea-whip</name>
    <dbReference type="NCBI Taxonomy" id="317549"/>
    <lineage>
        <taxon>Eukaryota</taxon>
        <taxon>Metazoa</taxon>
        <taxon>Cnidaria</taxon>
        <taxon>Anthozoa</taxon>
        <taxon>Octocorallia</taxon>
        <taxon>Malacalcyonacea</taxon>
        <taxon>Plexauridae</taxon>
        <taxon>Paramuricea</taxon>
    </lineage>
</organism>
<dbReference type="OrthoDB" id="5988844at2759"/>
<proteinExistence type="predicted"/>
<gene>
    <name evidence="2" type="ORF">PACLA_8A007703</name>
</gene>